<dbReference type="InterPro" id="IPR036875">
    <property type="entry name" value="Znf_CCHC_sf"/>
</dbReference>
<dbReference type="GO" id="GO:0003676">
    <property type="term" value="F:nucleic acid binding"/>
    <property type="evidence" value="ECO:0007669"/>
    <property type="project" value="InterPro"/>
</dbReference>
<dbReference type="GO" id="GO:0008270">
    <property type="term" value="F:zinc ion binding"/>
    <property type="evidence" value="ECO:0007669"/>
    <property type="project" value="UniProtKB-KW"/>
</dbReference>
<keyword evidence="5" id="KW-1185">Reference proteome</keyword>
<dbReference type="Pfam" id="PF00098">
    <property type="entry name" value="zf-CCHC"/>
    <property type="match status" value="1"/>
</dbReference>
<evidence type="ECO:0000259" key="3">
    <source>
        <dbReference type="PROSITE" id="PS50158"/>
    </source>
</evidence>
<proteinExistence type="predicted"/>
<dbReference type="Proteomes" id="UP001188597">
    <property type="component" value="Unassembled WGS sequence"/>
</dbReference>
<feature type="compositionally biased region" description="Polar residues" evidence="2">
    <location>
        <begin position="56"/>
        <end position="67"/>
    </location>
</feature>
<dbReference type="PROSITE" id="PS50158">
    <property type="entry name" value="ZF_CCHC"/>
    <property type="match status" value="1"/>
</dbReference>
<dbReference type="EMBL" id="JAVXUP010001785">
    <property type="protein sequence ID" value="KAK3008113.1"/>
    <property type="molecule type" value="Genomic_DNA"/>
</dbReference>
<protein>
    <recommendedName>
        <fullName evidence="3">CCHC-type domain-containing protein</fullName>
    </recommendedName>
</protein>
<keyword evidence="1" id="KW-0862">Zinc</keyword>
<name>A0AA89ANB2_9ASTE</name>
<sequence length="87" mass="10236">MARARKLKCYHCHKEGHYKKDCPERKGKKKDNSKMADVEVVEVVKFYICTTTLGFQSSKLSSPSGRQMDTHERTRERQNRQFDVDIN</sequence>
<gene>
    <name evidence="4" type="ORF">RJ639_014375</name>
</gene>
<feature type="compositionally biased region" description="Basic and acidic residues" evidence="2">
    <location>
        <begin position="68"/>
        <end position="87"/>
    </location>
</feature>
<feature type="domain" description="CCHC-type" evidence="3">
    <location>
        <begin position="8"/>
        <end position="24"/>
    </location>
</feature>
<dbReference type="SUPFAM" id="SSF57756">
    <property type="entry name" value="Retrovirus zinc finger-like domains"/>
    <property type="match status" value="1"/>
</dbReference>
<keyword evidence="1" id="KW-0863">Zinc-finger</keyword>
<evidence type="ECO:0000256" key="1">
    <source>
        <dbReference type="PROSITE-ProRule" id="PRU00047"/>
    </source>
</evidence>
<organism evidence="4 5">
    <name type="scientific">Escallonia herrerae</name>
    <dbReference type="NCBI Taxonomy" id="1293975"/>
    <lineage>
        <taxon>Eukaryota</taxon>
        <taxon>Viridiplantae</taxon>
        <taxon>Streptophyta</taxon>
        <taxon>Embryophyta</taxon>
        <taxon>Tracheophyta</taxon>
        <taxon>Spermatophyta</taxon>
        <taxon>Magnoliopsida</taxon>
        <taxon>eudicotyledons</taxon>
        <taxon>Gunneridae</taxon>
        <taxon>Pentapetalae</taxon>
        <taxon>asterids</taxon>
        <taxon>campanulids</taxon>
        <taxon>Escalloniales</taxon>
        <taxon>Escalloniaceae</taxon>
        <taxon>Escallonia</taxon>
    </lineage>
</organism>
<feature type="region of interest" description="Disordered" evidence="2">
    <location>
        <begin position="56"/>
        <end position="87"/>
    </location>
</feature>
<evidence type="ECO:0000313" key="5">
    <source>
        <dbReference type="Proteomes" id="UP001188597"/>
    </source>
</evidence>
<keyword evidence="1" id="KW-0479">Metal-binding</keyword>
<evidence type="ECO:0000313" key="4">
    <source>
        <dbReference type="EMBL" id="KAK3008113.1"/>
    </source>
</evidence>
<evidence type="ECO:0000256" key="2">
    <source>
        <dbReference type="SAM" id="MobiDB-lite"/>
    </source>
</evidence>
<dbReference type="Gene3D" id="4.10.60.10">
    <property type="entry name" value="Zinc finger, CCHC-type"/>
    <property type="match status" value="1"/>
</dbReference>
<comment type="caution">
    <text evidence="4">The sequence shown here is derived from an EMBL/GenBank/DDBJ whole genome shotgun (WGS) entry which is preliminary data.</text>
</comment>
<reference evidence="4" key="1">
    <citation type="submission" date="2022-12" db="EMBL/GenBank/DDBJ databases">
        <title>Draft genome assemblies for two species of Escallonia (Escalloniales).</title>
        <authorList>
            <person name="Chanderbali A."/>
            <person name="Dervinis C."/>
            <person name="Anghel I."/>
            <person name="Soltis D."/>
            <person name="Soltis P."/>
            <person name="Zapata F."/>
        </authorList>
    </citation>
    <scope>NUCLEOTIDE SEQUENCE</scope>
    <source>
        <strain evidence="4">UCBG64.0493</strain>
        <tissue evidence="4">Leaf</tissue>
    </source>
</reference>
<accession>A0AA89ANB2</accession>
<dbReference type="AlphaFoldDB" id="A0AA89ANB2"/>
<dbReference type="InterPro" id="IPR001878">
    <property type="entry name" value="Znf_CCHC"/>
</dbReference>
<dbReference type="SMART" id="SM00343">
    <property type="entry name" value="ZnF_C2HC"/>
    <property type="match status" value="1"/>
</dbReference>